<dbReference type="InterPro" id="IPR011894">
    <property type="entry name" value="PorC_KorC"/>
</dbReference>
<dbReference type="InterPro" id="IPR011898">
    <property type="entry name" value="PorD_KorD"/>
</dbReference>
<evidence type="ECO:0000256" key="3">
    <source>
        <dbReference type="ARBA" id="ARBA00023004"/>
    </source>
</evidence>
<keyword evidence="7" id="KW-1185">Reference proteome</keyword>
<gene>
    <name evidence="6" type="ORF">Ga0123462_1593</name>
</gene>
<dbReference type="InterPro" id="IPR051626">
    <property type="entry name" value="Oxidoreductase_gamma_subunit"/>
</dbReference>
<sequence>MLRIRFHGRGGQGIKTASRILGTALFNAGFEVQDAQRYGAERRGAPIFAYVRADKEPIYERGIISRPDLVAVADDSLIGMPAAGILQGIDSHTVLLIYSSIDAETWGKRLNLESTIIVIAAGESEADRSALPYLGTICAAAAAQLTGLISKDGLDRAIRQELEDMASETIKKNLHNAFESYKQVSRYHGIVSGSDDVAFASYKAPAWVDMPFEAARISAPAIHAGATSVLVNTGLWRTMRPMIDPEQCKRCWWICSSFCPDGVINVSELGEPQIDYDHCKGCLVCLAQCPSHAISAIAESTAKSKPEEEKS</sequence>
<proteinExistence type="predicted"/>
<dbReference type="PANTHER" id="PTHR43366">
    <property type="entry name" value="PYRUVATE SYNTHASE SUBUNIT PORC"/>
    <property type="match status" value="1"/>
</dbReference>
<dbReference type="EMBL" id="CP018800">
    <property type="protein sequence ID" value="ATX82451.1"/>
    <property type="molecule type" value="Genomic_DNA"/>
</dbReference>
<evidence type="ECO:0000313" key="6">
    <source>
        <dbReference type="EMBL" id="ATX82451.1"/>
    </source>
</evidence>
<dbReference type="Gene3D" id="3.40.920.10">
    <property type="entry name" value="Pyruvate-ferredoxin oxidoreductase, PFOR, domain III"/>
    <property type="match status" value="1"/>
</dbReference>
<evidence type="ECO:0000313" key="7">
    <source>
        <dbReference type="Proteomes" id="UP000231637"/>
    </source>
</evidence>
<dbReference type="GO" id="GO:0046872">
    <property type="term" value="F:metal ion binding"/>
    <property type="evidence" value="ECO:0007669"/>
    <property type="project" value="UniProtKB-KW"/>
</dbReference>
<feature type="domain" description="4Fe-4S ferredoxin-type" evidence="5">
    <location>
        <begin position="239"/>
        <end position="269"/>
    </location>
</feature>
<dbReference type="Proteomes" id="UP000231637">
    <property type="component" value="Chromosome"/>
</dbReference>
<keyword evidence="2 6" id="KW-0560">Oxidoreductase</keyword>
<dbReference type="EC" id="1.2.7.1" evidence="6"/>
<dbReference type="NCBIfam" id="TIGR02175">
    <property type="entry name" value="PorC_KorC"/>
    <property type="match status" value="1"/>
</dbReference>
<keyword evidence="1" id="KW-0479">Metal-binding</keyword>
<organism evidence="6 7">
    <name type="scientific">Mariprofundus ferrinatatus</name>
    <dbReference type="NCBI Taxonomy" id="1921087"/>
    <lineage>
        <taxon>Bacteria</taxon>
        <taxon>Pseudomonadati</taxon>
        <taxon>Pseudomonadota</taxon>
        <taxon>Candidatius Mariprofundia</taxon>
        <taxon>Mariprofundales</taxon>
        <taxon>Mariprofundaceae</taxon>
        <taxon>Mariprofundus</taxon>
    </lineage>
</organism>
<accession>A0A2K8L993</accession>
<dbReference type="SUPFAM" id="SSF53323">
    <property type="entry name" value="Pyruvate-ferredoxin oxidoreductase, PFOR, domain III"/>
    <property type="match status" value="1"/>
</dbReference>
<name>A0A2K8L993_9PROT</name>
<evidence type="ECO:0000259" key="5">
    <source>
        <dbReference type="PROSITE" id="PS51379"/>
    </source>
</evidence>
<keyword evidence="3" id="KW-0408">Iron</keyword>
<keyword evidence="4" id="KW-0411">Iron-sulfur</keyword>
<dbReference type="InterPro" id="IPR019752">
    <property type="entry name" value="Pyrv/ketoisovalerate_OxRed_cat"/>
</dbReference>
<dbReference type="NCBIfam" id="TIGR02179">
    <property type="entry name" value="PorD_KorD"/>
    <property type="match status" value="1"/>
</dbReference>
<evidence type="ECO:0000256" key="2">
    <source>
        <dbReference type="ARBA" id="ARBA00023002"/>
    </source>
</evidence>
<dbReference type="PROSITE" id="PS51379">
    <property type="entry name" value="4FE4S_FER_2"/>
    <property type="match status" value="2"/>
</dbReference>
<dbReference type="PANTHER" id="PTHR43366:SF1">
    <property type="entry name" value="PYRUVATE SYNTHASE SUBUNIT PORC"/>
    <property type="match status" value="1"/>
</dbReference>
<dbReference type="SUPFAM" id="SSF54862">
    <property type="entry name" value="4Fe-4S ferredoxins"/>
    <property type="match status" value="1"/>
</dbReference>
<reference evidence="6 7" key="1">
    <citation type="submission" date="2016-12" db="EMBL/GenBank/DDBJ databases">
        <title>Isolation and genomic insights into novel planktonic Zetaproteobacteria from stratified waters of the Chesapeake Bay.</title>
        <authorList>
            <person name="McAllister S.M."/>
            <person name="Kato S."/>
            <person name="Chan C.S."/>
            <person name="Chiu B.K."/>
            <person name="Field E.K."/>
        </authorList>
    </citation>
    <scope>NUCLEOTIDE SEQUENCE [LARGE SCALE GENOMIC DNA]</scope>
    <source>
        <strain evidence="6 7">CP-8</strain>
    </source>
</reference>
<dbReference type="InterPro" id="IPR002869">
    <property type="entry name" value="Pyrv_flavodox_OxRed_cen"/>
</dbReference>
<dbReference type="Pfam" id="PF00037">
    <property type="entry name" value="Fer4"/>
    <property type="match status" value="1"/>
</dbReference>
<dbReference type="Gene3D" id="3.30.70.20">
    <property type="match status" value="1"/>
</dbReference>
<keyword evidence="6" id="KW-0670">Pyruvate</keyword>
<dbReference type="GO" id="GO:0019164">
    <property type="term" value="F:pyruvate synthase activity"/>
    <property type="evidence" value="ECO:0007669"/>
    <property type="project" value="UniProtKB-EC"/>
</dbReference>
<evidence type="ECO:0000256" key="1">
    <source>
        <dbReference type="ARBA" id="ARBA00022723"/>
    </source>
</evidence>
<evidence type="ECO:0000256" key="4">
    <source>
        <dbReference type="ARBA" id="ARBA00023014"/>
    </source>
</evidence>
<dbReference type="InterPro" id="IPR017896">
    <property type="entry name" value="4Fe4S_Fe-S-bd"/>
</dbReference>
<dbReference type="InterPro" id="IPR017900">
    <property type="entry name" value="4Fe4S_Fe_S_CS"/>
</dbReference>
<feature type="domain" description="4Fe-4S ferredoxin-type" evidence="5">
    <location>
        <begin position="270"/>
        <end position="299"/>
    </location>
</feature>
<dbReference type="AlphaFoldDB" id="A0A2K8L993"/>
<dbReference type="PROSITE" id="PS00198">
    <property type="entry name" value="4FE4S_FER_1"/>
    <property type="match status" value="1"/>
</dbReference>
<dbReference type="KEGG" id="mfn:Ga0123462_1593"/>
<dbReference type="Pfam" id="PF01558">
    <property type="entry name" value="POR"/>
    <property type="match status" value="1"/>
</dbReference>
<dbReference type="GO" id="GO:0051539">
    <property type="term" value="F:4 iron, 4 sulfur cluster binding"/>
    <property type="evidence" value="ECO:0007669"/>
    <property type="project" value="InterPro"/>
</dbReference>
<protein>
    <submittedName>
        <fullName evidence="6">Pyruvate ferredoxin oxidoreductase gamma subunit</fullName>
        <ecNumber evidence="6">1.2.7.1</ecNumber>
    </submittedName>
</protein>